<dbReference type="PROSITE" id="PS50292">
    <property type="entry name" value="PEROXIDASE_3"/>
    <property type="match status" value="1"/>
</dbReference>
<dbReference type="Pfam" id="PF04122">
    <property type="entry name" value="CW_binding_2"/>
    <property type="match status" value="3"/>
</dbReference>
<dbReference type="Pfam" id="PF00353">
    <property type="entry name" value="HemolysinCabind"/>
    <property type="match status" value="4"/>
</dbReference>
<organism evidence="4 5">
    <name type="scientific">Paeniglutamicibacter sulfureus</name>
    <dbReference type="NCBI Taxonomy" id="43666"/>
    <lineage>
        <taxon>Bacteria</taxon>
        <taxon>Bacillati</taxon>
        <taxon>Actinomycetota</taxon>
        <taxon>Actinomycetes</taxon>
        <taxon>Micrococcales</taxon>
        <taxon>Micrococcaceae</taxon>
        <taxon>Paeniglutamicibacter</taxon>
    </lineage>
</organism>
<dbReference type="InterPro" id="IPR018511">
    <property type="entry name" value="Hemolysin-typ_Ca-bd_CS"/>
</dbReference>
<dbReference type="SUPFAM" id="SSF51120">
    <property type="entry name" value="beta-Roll"/>
    <property type="match status" value="1"/>
</dbReference>
<dbReference type="PANTHER" id="PTHR11475:SF4">
    <property type="entry name" value="CHORION PEROXIDASE"/>
    <property type="match status" value="1"/>
</dbReference>
<dbReference type="InterPro" id="IPR011049">
    <property type="entry name" value="Serralysin-like_metalloprot_C"/>
</dbReference>
<sequence length="1698" mass="179518">MPNQDGYGTAQEVFPRLLEAEYKDAQVRPDGAPGAPGPTSYAQTDGFVYDSEPRTISNLIVDQTVDNPAAGEVAARVDGAGLEMGEATTRLFGPNAAGTSAAISKSHFPANTENVVISRSNDYADALVSGSVAKALNAPVLLVNSNSIPADIATELTRLNPVNIIVAGGPTAVSDAVFTELGTFASGAVTRIAGANRYETAVELSKFANPDASPTNPEARVYVATGASFSDALAVAAPAARDGHQVLLVGQNTVPAVVLAELQRLAPQEIVILGGPIAVSESVETTLRASWPVTRIGGATRYDTAAMISAANYTPPVDTIYVTTGVNFPDALSLAPVAGAKGAPILLVPANGTIPPAILAEIQRLQPRNVVVIGGPVALAPALDTRLAPMITSDNYQIPDIATDEGLSASATGLFTIFGQFFDHGLDLVSKGGNGTVVIPLQPDDPLFVPGSRTNFLMLTRATIDSTDGQREHVNRTTPFVDQNQTYGSHASHQAFMREYVLVDGRPTPTGKILNGDGGEGLPTWKNVKDQARTILGIEMDDFDVLDVPMIVTDPYGGLVLDANGQAQVAFEGNELRSGNRAAPLSTDGALTANASFLDDIAHGATPLPDTQSPDGTVIPGYDNASLESHYITGDGRGNENIGLTSVHHVFHAEHNRAMAQVKDELETNMPAALLARYQADGFWNYGERLFQAARFFTEMQYQHLVFEEFARRVQPSIDPVVLNENSYQPNVNSSIRAEFAHAVYRFGHSLLRETVPRTHGDVTTEVPLLDAFLNPKAFATGPDGQPMSADDSAGGILKGLANQTANGIDEFVTDTLRNKLLGLPLDLPAINLARARDTGVPSMQTARETFYNDSGDSQLEPYSSWEDFRLSMKNPESISNFLAAYANHASVNDATTLEAKRAAGTALAADAAFMNAPAAETGLNDVDLWMGGMAEKPYIFGGMLGSTFNYVFEHQLEDLQNGDRFYYLSRNLGNTLFHSLEGNSLSQIVLRNTTADRVPHDVFASPQATFNLDSTQAELNAAGLTGSQADGWRFNGPEHIVIQDTDAASKIRGGIGDDSIWGKGGNDRIEGDDGVDALMGGDGDDIITDLFGDDRLQGEAGNDVLNPGPGIGDLTFGGSGMDFMLGGQDKVTAHGGLGDDFMLGTPGPDVLYGDEGNDWLEGGGGADLVQGDMGNTMFNDPNLYHGGHDVLIGNGGNNDYDAEGGDDIMVAGPGTDRYSGVLGFDWVTHKDHTTPVNADMGFIVGMPQTLESIRDRFLQTEALSGWNGDDILRGSQGGIDLTFDPAGGMIGYGHDLTQGHLDRVDNLRTLLGGGEIPPYARPFLENDPIEFENDVNNNMLLGGIGSDLLEPRDGRNFVDGDAWLNVRIEYRPAGGAVESQDSMAKFSTRMLNGTINPSELHVVREVLQLENEADNIDTTVFEGVAADYTVTELEPNVFKVMNTLEGEGTANVLRNIERIQFNDQVVCLPLGTTANCGQAAGEVLLGTVDPITENGELTTNASGVTDVDGIESGLTYSLQSFVAVDADAGTGSWVTTQANETGTFTLADAEVGAPVRVQVTYIDGAGTHEQIASAATEAVANVNDAPVGPVIAPQAAQVADILRIETQMSDEDGAEAVTDGSGGVYTWQQSTNGTNWTDIAGATGDATTMGSFIVTPAQQNNFVRLAIAYTDDHGTDEVAVSNATDLVPSAVNPLPLP</sequence>
<evidence type="ECO:0000256" key="3">
    <source>
        <dbReference type="ARBA" id="ARBA00023180"/>
    </source>
</evidence>
<dbReference type="CDD" id="cd09821">
    <property type="entry name" value="An_peroxidase_bacterial_2"/>
    <property type="match status" value="1"/>
</dbReference>
<dbReference type="InterPro" id="IPR007253">
    <property type="entry name" value="Cell_wall-bd_2"/>
</dbReference>
<dbReference type="Gene3D" id="2.150.10.10">
    <property type="entry name" value="Serralysin-like metalloprotease, C-terminal"/>
    <property type="match status" value="1"/>
</dbReference>
<dbReference type="PROSITE" id="PS00330">
    <property type="entry name" value="HEMOLYSIN_CALCIUM"/>
    <property type="match status" value="2"/>
</dbReference>
<dbReference type="Pfam" id="PF03098">
    <property type="entry name" value="An_peroxidase"/>
    <property type="match status" value="3"/>
</dbReference>
<comment type="subcellular location">
    <subcellularLocation>
        <location evidence="1">Secreted</location>
    </subcellularLocation>
</comment>
<dbReference type="InterPro" id="IPR010255">
    <property type="entry name" value="Haem_peroxidase_sf"/>
</dbReference>
<dbReference type="Gene3D" id="3.40.50.12090">
    <property type="match status" value="1"/>
</dbReference>
<accession>A0ABU2BMI9</accession>
<dbReference type="InterPro" id="IPR037120">
    <property type="entry name" value="Haem_peroxidase_sf_animal"/>
</dbReference>
<keyword evidence="2" id="KW-0964">Secreted</keyword>
<keyword evidence="3" id="KW-0325">Glycoprotein</keyword>
<dbReference type="SUPFAM" id="SSF48113">
    <property type="entry name" value="Heme-dependent peroxidases"/>
    <property type="match status" value="1"/>
</dbReference>
<reference evidence="4 5" key="1">
    <citation type="submission" date="2023-07" db="EMBL/GenBank/DDBJ databases">
        <title>Sequencing the genomes of 1000 actinobacteria strains.</title>
        <authorList>
            <person name="Klenk H.-P."/>
        </authorList>
    </citation>
    <scope>NUCLEOTIDE SEQUENCE [LARGE SCALE GENOMIC DNA]</scope>
    <source>
        <strain evidence="4 5">DSM 20167</strain>
    </source>
</reference>
<dbReference type="InterPro" id="IPR019791">
    <property type="entry name" value="Haem_peroxidase_animal"/>
</dbReference>
<proteinExistence type="predicted"/>
<dbReference type="InterPro" id="IPR001343">
    <property type="entry name" value="Hemolysn_Ca-bd"/>
</dbReference>
<evidence type="ECO:0000313" key="5">
    <source>
        <dbReference type="Proteomes" id="UP001183817"/>
    </source>
</evidence>
<evidence type="ECO:0000256" key="1">
    <source>
        <dbReference type="ARBA" id="ARBA00004613"/>
    </source>
</evidence>
<dbReference type="Gene3D" id="2.60.40.2700">
    <property type="match status" value="1"/>
</dbReference>
<comment type="caution">
    <text evidence="4">The sequence shown here is derived from an EMBL/GenBank/DDBJ whole genome shotgun (WGS) entry which is preliminary data.</text>
</comment>
<dbReference type="PANTHER" id="PTHR11475">
    <property type="entry name" value="OXIDASE/PEROXIDASE"/>
    <property type="match status" value="1"/>
</dbReference>
<dbReference type="RefSeq" id="WP_310292459.1">
    <property type="nucleotide sequence ID" value="NZ_BAAAWO010000001.1"/>
</dbReference>
<keyword evidence="5" id="KW-1185">Reference proteome</keyword>
<gene>
    <name evidence="4" type="ORF">J2S64_003557</name>
</gene>
<name>A0ABU2BMI9_9MICC</name>
<dbReference type="EMBL" id="JAVDYI010000001">
    <property type="protein sequence ID" value="MDR7359866.1"/>
    <property type="molecule type" value="Genomic_DNA"/>
</dbReference>
<protein>
    <submittedName>
        <fullName evidence="4">Cell wall-binding protein/Ca2+-binding RTX toxin-like protein</fullName>
    </submittedName>
</protein>
<evidence type="ECO:0000313" key="4">
    <source>
        <dbReference type="EMBL" id="MDR7359866.1"/>
    </source>
</evidence>
<dbReference type="Gene3D" id="1.10.640.10">
    <property type="entry name" value="Haem peroxidase domain superfamily, animal type"/>
    <property type="match status" value="1"/>
</dbReference>
<evidence type="ECO:0000256" key="2">
    <source>
        <dbReference type="ARBA" id="ARBA00022525"/>
    </source>
</evidence>
<dbReference type="Proteomes" id="UP001183817">
    <property type="component" value="Unassembled WGS sequence"/>
</dbReference>